<reference evidence="3" key="1">
    <citation type="journal article" date="2012" name="Science">
        <title>The Paleozoic origin of enzymatic lignin decomposition reconstructed from 31 fungal genomes.</title>
        <authorList>
            <person name="Floudas D."/>
            <person name="Binder M."/>
            <person name="Riley R."/>
            <person name="Barry K."/>
            <person name="Blanchette R.A."/>
            <person name="Henrissat B."/>
            <person name="Martinez A.T."/>
            <person name="Otillar R."/>
            <person name="Spatafora J.W."/>
            <person name="Yadav J.S."/>
            <person name="Aerts A."/>
            <person name="Benoit I."/>
            <person name="Boyd A."/>
            <person name="Carlson A."/>
            <person name="Copeland A."/>
            <person name="Coutinho P.M."/>
            <person name="de Vries R.P."/>
            <person name="Ferreira P."/>
            <person name="Findley K."/>
            <person name="Foster B."/>
            <person name="Gaskell J."/>
            <person name="Glotzer D."/>
            <person name="Gorecki P."/>
            <person name="Heitman J."/>
            <person name="Hesse C."/>
            <person name="Hori C."/>
            <person name="Igarashi K."/>
            <person name="Jurgens J.A."/>
            <person name="Kallen N."/>
            <person name="Kersten P."/>
            <person name="Kohler A."/>
            <person name="Kuees U."/>
            <person name="Kumar T.K.A."/>
            <person name="Kuo A."/>
            <person name="LaButti K."/>
            <person name="Larrondo L.F."/>
            <person name="Lindquist E."/>
            <person name="Ling A."/>
            <person name="Lombard V."/>
            <person name="Lucas S."/>
            <person name="Lundell T."/>
            <person name="Martin R."/>
            <person name="McLaughlin D.J."/>
            <person name="Morgenstern I."/>
            <person name="Morin E."/>
            <person name="Murat C."/>
            <person name="Nagy L.G."/>
            <person name="Nolan M."/>
            <person name="Ohm R.A."/>
            <person name="Patyshakuliyeva A."/>
            <person name="Rokas A."/>
            <person name="Ruiz-Duenas F.J."/>
            <person name="Sabat G."/>
            <person name="Salamov A."/>
            <person name="Samejima M."/>
            <person name="Schmutz J."/>
            <person name="Slot J.C."/>
            <person name="St John F."/>
            <person name="Stenlid J."/>
            <person name="Sun H."/>
            <person name="Sun S."/>
            <person name="Syed K."/>
            <person name="Tsang A."/>
            <person name="Wiebenga A."/>
            <person name="Young D."/>
            <person name="Pisabarro A."/>
            <person name="Eastwood D.C."/>
            <person name="Martin F."/>
            <person name="Cullen D."/>
            <person name="Grigoriev I.V."/>
            <person name="Hibbett D.S."/>
        </authorList>
    </citation>
    <scope>NUCLEOTIDE SEQUENCE [LARGE SCALE GENOMIC DNA]</scope>
    <source>
        <strain evidence="3">RWD-64-598 SS2</strain>
    </source>
</reference>
<dbReference type="RefSeq" id="XP_007766149.1">
    <property type="nucleotide sequence ID" value="XM_007767959.1"/>
</dbReference>
<proteinExistence type="predicted"/>
<evidence type="ECO:0000259" key="1">
    <source>
        <dbReference type="Pfam" id="PF00644"/>
    </source>
</evidence>
<dbReference type="EMBL" id="JH711575">
    <property type="protein sequence ID" value="EIW84454.1"/>
    <property type="molecule type" value="Genomic_DNA"/>
</dbReference>
<dbReference type="GeneID" id="19199539"/>
<protein>
    <submittedName>
        <fullName evidence="2">ADP-ribosylation</fullName>
    </submittedName>
</protein>
<evidence type="ECO:0000313" key="3">
    <source>
        <dbReference type="Proteomes" id="UP000053558"/>
    </source>
</evidence>
<keyword evidence="3" id="KW-1185">Reference proteome</keyword>
<dbReference type="PANTHER" id="PTHR31681:SF3">
    <property type="entry name" value="OS04G0690100 PROTEIN"/>
    <property type="match status" value="1"/>
</dbReference>
<dbReference type="PANTHER" id="PTHR31681">
    <property type="entry name" value="C2H2-LIKE ZINC FINGER PROTEIN"/>
    <property type="match status" value="1"/>
</dbReference>
<dbReference type="AlphaFoldDB" id="A0A5M3N081"/>
<organism evidence="2 3">
    <name type="scientific">Coniophora puteana (strain RWD-64-598)</name>
    <name type="common">Brown rot fungus</name>
    <dbReference type="NCBI Taxonomy" id="741705"/>
    <lineage>
        <taxon>Eukaryota</taxon>
        <taxon>Fungi</taxon>
        <taxon>Dikarya</taxon>
        <taxon>Basidiomycota</taxon>
        <taxon>Agaricomycotina</taxon>
        <taxon>Agaricomycetes</taxon>
        <taxon>Agaricomycetidae</taxon>
        <taxon>Boletales</taxon>
        <taxon>Coniophorineae</taxon>
        <taxon>Coniophoraceae</taxon>
        <taxon>Coniophora</taxon>
    </lineage>
</organism>
<dbReference type="InterPro" id="IPR012317">
    <property type="entry name" value="Poly(ADP-ribose)pol_cat_dom"/>
</dbReference>
<dbReference type="OrthoDB" id="9514740at2759"/>
<evidence type="ECO:0000313" key="2">
    <source>
        <dbReference type="EMBL" id="EIW84454.1"/>
    </source>
</evidence>
<gene>
    <name evidence="2" type="ORF">CONPUDRAFT_120389</name>
</gene>
<accession>A0A5M3N081</accession>
<dbReference type="Gene3D" id="3.90.228.10">
    <property type="match status" value="1"/>
</dbReference>
<feature type="domain" description="PARP catalytic" evidence="1">
    <location>
        <begin position="304"/>
        <end position="385"/>
    </location>
</feature>
<sequence length="416" mass="45918">MSLVRKPGYCEACGKRPQYSDGHKVHPYCSKSCATYARHIRDSVSNESSVHDGLCEACHARPKHSDGVTVHPYCGRSCANFAKNSGIVGPSARVGSRMCQTCGRRPRYFDGSTLHPYCGKSCAAAANKSNSAGRIELCDYCGQMPRYFDGNTLHSCCSMTCARLASGEENPSEDRCLICGDSVREGGHFCSNDCVQSAVDSAPLLLDVPQENATFQSVIDQFTASWKHPTKCPTVRWVLKVIIPRNLLRQYETYSAGVEARGNFLSAGKSLGNEQRRWHGTFRECLLGDEGRTKTCTSTKCRLCQIIRRSFKIELFGTNMTWGRFGKGIYTTATSSKANDYSQNKQTSQYKTLLLNKVIVGNGFKVTKDQDTLQKPPSGYDSVLAEVAPGGTLNYDELVLYHNDAIRPSYLVIYDA</sequence>
<dbReference type="SUPFAM" id="SSF56399">
    <property type="entry name" value="ADP-ribosylation"/>
    <property type="match status" value="1"/>
</dbReference>
<dbReference type="GO" id="GO:0003950">
    <property type="term" value="F:NAD+ poly-ADP-ribosyltransferase activity"/>
    <property type="evidence" value="ECO:0007669"/>
    <property type="project" value="InterPro"/>
</dbReference>
<dbReference type="Proteomes" id="UP000053558">
    <property type="component" value="Unassembled WGS sequence"/>
</dbReference>
<dbReference type="Pfam" id="PF00644">
    <property type="entry name" value="PARP"/>
    <property type="match status" value="1"/>
</dbReference>
<dbReference type="KEGG" id="cput:CONPUDRAFT_120389"/>
<comment type="caution">
    <text evidence="2">The sequence shown here is derived from an EMBL/GenBank/DDBJ whole genome shotgun (WGS) entry which is preliminary data.</text>
</comment>
<name>A0A5M3N081_CONPW</name>